<dbReference type="PANTHER" id="PTHR30041:SF8">
    <property type="entry name" value="PROTEIN YFFB"/>
    <property type="match status" value="1"/>
</dbReference>
<comment type="caution">
    <text evidence="3">The sequence shown here is derived from an EMBL/GenBank/DDBJ whole genome shotgun (WGS) entry which is preliminary data.</text>
</comment>
<dbReference type="PATRIC" id="fig|1348657.5.peg.396"/>
<evidence type="ECO:0000256" key="2">
    <source>
        <dbReference type="PROSITE-ProRule" id="PRU01282"/>
    </source>
</evidence>
<protein>
    <recommendedName>
        <fullName evidence="5">ArsC family transcriptional regulator</fullName>
    </recommendedName>
</protein>
<keyword evidence="4" id="KW-1185">Reference proteome</keyword>
<dbReference type="PANTHER" id="PTHR30041">
    <property type="entry name" value="ARSENATE REDUCTASE"/>
    <property type="match status" value="1"/>
</dbReference>
<dbReference type="CDD" id="cd03035">
    <property type="entry name" value="ArsC_Yffb"/>
    <property type="match status" value="1"/>
</dbReference>
<dbReference type="RefSeq" id="WP_021247851.1">
    <property type="nucleotide sequence ID" value="NZ_ATJV01000002.1"/>
</dbReference>
<dbReference type="PROSITE" id="PS51353">
    <property type="entry name" value="ARSC"/>
    <property type="match status" value="1"/>
</dbReference>
<dbReference type="Gene3D" id="3.40.30.10">
    <property type="entry name" value="Glutaredoxin"/>
    <property type="match status" value="1"/>
</dbReference>
<dbReference type="OrthoDB" id="9803749at2"/>
<dbReference type="InterPro" id="IPR006660">
    <property type="entry name" value="Arsenate_reductase-like"/>
</dbReference>
<dbReference type="eggNOG" id="COG1393">
    <property type="taxonomic scope" value="Bacteria"/>
</dbReference>
<evidence type="ECO:0000313" key="3">
    <source>
        <dbReference type="EMBL" id="EPZ17143.1"/>
    </source>
</evidence>
<dbReference type="STRING" id="1348657.M622_09325"/>
<dbReference type="EMBL" id="ATJV01000002">
    <property type="protein sequence ID" value="EPZ17143.1"/>
    <property type="molecule type" value="Genomic_DNA"/>
</dbReference>
<dbReference type="Proteomes" id="UP000015455">
    <property type="component" value="Unassembled WGS sequence"/>
</dbReference>
<dbReference type="NCBIfam" id="NF008107">
    <property type="entry name" value="PRK10853.1"/>
    <property type="match status" value="1"/>
</dbReference>
<organism evidence="3 4">
    <name type="scientific">Thauera terpenica 58Eu</name>
    <dbReference type="NCBI Taxonomy" id="1348657"/>
    <lineage>
        <taxon>Bacteria</taxon>
        <taxon>Pseudomonadati</taxon>
        <taxon>Pseudomonadota</taxon>
        <taxon>Betaproteobacteria</taxon>
        <taxon>Rhodocyclales</taxon>
        <taxon>Zoogloeaceae</taxon>
        <taxon>Thauera</taxon>
    </lineage>
</organism>
<comment type="similarity">
    <text evidence="1 2">Belongs to the ArsC family.</text>
</comment>
<gene>
    <name evidence="3" type="ORF">M622_09325</name>
</gene>
<sequence>MENVIYGIKNCDTMKKTFAWFAGASVGYRFHDYKKSGIGAATLASWCARLGWEALINTRGTTWRRLAPEQRVLADTAAAIALMQAQPSLIRRPLIETVSGELIIGFDAQRLAAIFVENPQ</sequence>
<dbReference type="InterPro" id="IPR036249">
    <property type="entry name" value="Thioredoxin-like_sf"/>
</dbReference>
<proteinExistence type="inferred from homology"/>
<dbReference type="Pfam" id="PF03960">
    <property type="entry name" value="ArsC"/>
    <property type="match status" value="1"/>
</dbReference>
<reference evidence="3 4" key="1">
    <citation type="submission" date="2013-06" db="EMBL/GenBank/DDBJ databases">
        <title>Draft genome sequence of Thauera terpenica.</title>
        <authorList>
            <person name="Liu B."/>
            <person name="Frostegard A.H."/>
            <person name="Shapleigh J.P."/>
        </authorList>
    </citation>
    <scope>NUCLEOTIDE SEQUENCE [LARGE SCALE GENOMIC DNA]</scope>
    <source>
        <strain evidence="3 4">58Eu</strain>
    </source>
</reference>
<dbReference type="SUPFAM" id="SSF52833">
    <property type="entry name" value="Thioredoxin-like"/>
    <property type="match status" value="1"/>
</dbReference>
<accession>T0B2Z8</accession>
<dbReference type="NCBIfam" id="TIGR01617">
    <property type="entry name" value="arsC_related"/>
    <property type="match status" value="1"/>
</dbReference>
<evidence type="ECO:0000256" key="1">
    <source>
        <dbReference type="ARBA" id="ARBA00007198"/>
    </source>
</evidence>
<dbReference type="AlphaFoldDB" id="T0B2Z8"/>
<dbReference type="InterPro" id="IPR006504">
    <property type="entry name" value="Tscrpt_reg_Spx/MgsR"/>
</dbReference>
<evidence type="ECO:0000313" key="4">
    <source>
        <dbReference type="Proteomes" id="UP000015455"/>
    </source>
</evidence>
<evidence type="ECO:0008006" key="5">
    <source>
        <dbReference type="Google" id="ProtNLM"/>
    </source>
</evidence>
<name>T0B2Z8_9RHOO</name>